<dbReference type="Proteomes" id="UP001362999">
    <property type="component" value="Unassembled WGS sequence"/>
</dbReference>
<accession>A0AAW0ATC2</accession>
<feature type="compositionally biased region" description="Low complexity" evidence="1">
    <location>
        <begin position="219"/>
        <end position="241"/>
    </location>
</feature>
<feature type="region of interest" description="Disordered" evidence="1">
    <location>
        <begin position="190"/>
        <end position="241"/>
    </location>
</feature>
<proteinExistence type="predicted"/>
<reference evidence="2 3" key="1">
    <citation type="journal article" date="2024" name="J Genomics">
        <title>Draft genome sequencing and assembly of Favolaschia claudopus CIRM-BRFM 2984 isolated from oak limbs.</title>
        <authorList>
            <person name="Navarro D."/>
            <person name="Drula E."/>
            <person name="Chaduli D."/>
            <person name="Cazenave R."/>
            <person name="Ahrendt S."/>
            <person name="Wang J."/>
            <person name="Lipzen A."/>
            <person name="Daum C."/>
            <person name="Barry K."/>
            <person name="Grigoriev I.V."/>
            <person name="Favel A."/>
            <person name="Rosso M.N."/>
            <person name="Martin F."/>
        </authorList>
    </citation>
    <scope>NUCLEOTIDE SEQUENCE [LARGE SCALE GENOMIC DNA]</scope>
    <source>
        <strain evidence="2 3">CIRM-BRFM 2984</strain>
    </source>
</reference>
<organism evidence="2 3">
    <name type="scientific">Favolaschia claudopus</name>
    <dbReference type="NCBI Taxonomy" id="2862362"/>
    <lineage>
        <taxon>Eukaryota</taxon>
        <taxon>Fungi</taxon>
        <taxon>Dikarya</taxon>
        <taxon>Basidiomycota</taxon>
        <taxon>Agaricomycotina</taxon>
        <taxon>Agaricomycetes</taxon>
        <taxon>Agaricomycetidae</taxon>
        <taxon>Agaricales</taxon>
        <taxon>Marasmiineae</taxon>
        <taxon>Mycenaceae</taxon>
        <taxon>Favolaschia</taxon>
    </lineage>
</organism>
<feature type="region of interest" description="Disordered" evidence="1">
    <location>
        <begin position="146"/>
        <end position="167"/>
    </location>
</feature>
<evidence type="ECO:0000256" key="1">
    <source>
        <dbReference type="SAM" id="MobiDB-lite"/>
    </source>
</evidence>
<gene>
    <name evidence="2" type="ORF">R3P38DRAFT_1328175</name>
</gene>
<keyword evidence="3" id="KW-1185">Reference proteome</keyword>
<comment type="caution">
    <text evidence="2">The sequence shown here is derived from an EMBL/GenBank/DDBJ whole genome shotgun (WGS) entry which is preliminary data.</text>
</comment>
<dbReference type="AlphaFoldDB" id="A0AAW0ATC2"/>
<evidence type="ECO:0000313" key="3">
    <source>
        <dbReference type="Proteomes" id="UP001362999"/>
    </source>
</evidence>
<feature type="compositionally biased region" description="Basic residues" evidence="1">
    <location>
        <begin position="198"/>
        <end position="211"/>
    </location>
</feature>
<evidence type="ECO:0000313" key="2">
    <source>
        <dbReference type="EMBL" id="KAK7016822.1"/>
    </source>
</evidence>
<name>A0AAW0ATC2_9AGAR</name>
<dbReference type="EMBL" id="JAWWNJ010000049">
    <property type="protein sequence ID" value="KAK7016822.1"/>
    <property type="molecule type" value="Genomic_DNA"/>
</dbReference>
<sequence>MPGPGLGLFIIPYPYIRSCSPRPEDDRFRSAFTLHRQPSTPCAGGHLWTCSDIERRFLQVCMYVVRSRPQRCQDMSPLFSSDFTPCDPAPCRRLCILESLPNLSHTIRHTRRCFLIFDPLILQARTHADSPSFKSLPVPVSSLPTSAQVFRNDPSPSPPSPRHASCNLERNPKRICLASNPLPLPMISSSCAQPSTPTHRKLNQHYSRSRIRSSPLHCTSASTTPHSSSSSTILVSRTSPSSSSATARLAVELIHFLHYTVHRTAPIHLVSGKHLKAVIRSPRPI</sequence>
<protein>
    <submittedName>
        <fullName evidence="2">Uncharacterized protein</fullName>
    </submittedName>
</protein>